<accession>X0T8Q7</accession>
<protein>
    <submittedName>
        <fullName evidence="1">Uncharacterized protein</fullName>
    </submittedName>
</protein>
<name>X0T8Q7_9ZZZZ</name>
<dbReference type="EMBL" id="BARS01011435">
    <property type="protein sequence ID" value="GAF89883.1"/>
    <property type="molecule type" value="Genomic_DNA"/>
</dbReference>
<organism evidence="1">
    <name type="scientific">marine sediment metagenome</name>
    <dbReference type="NCBI Taxonomy" id="412755"/>
    <lineage>
        <taxon>unclassified sequences</taxon>
        <taxon>metagenomes</taxon>
        <taxon>ecological metagenomes</taxon>
    </lineage>
</organism>
<evidence type="ECO:0000313" key="1">
    <source>
        <dbReference type="EMBL" id="GAF89883.1"/>
    </source>
</evidence>
<comment type="caution">
    <text evidence="1">The sequence shown here is derived from an EMBL/GenBank/DDBJ whole genome shotgun (WGS) entry which is preliminary data.</text>
</comment>
<sequence length="42" mass="4994">MAYNMWQNGYSLQLTALWENRRLPRALRLALSRTTNIANAKW</sequence>
<reference evidence="1" key="1">
    <citation type="journal article" date="2014" name="Front. Microbiol.">
        <title>High frequency of phylogenetically diverse reductive dehalogenase-homologous genes in deep subseafloor sedimentary metagenomes.</title>
        <authorList>
            <person name="Kawai M."/>
            <person name="Futagami T."/>
            <person name="Toyoda A."/>
            <person name="Takaki Y."/>
            <person name="Nishi S."/>
            <person name="Hori S."/>
            <person name="Arai W."/>
            <person name="Tsubouchi T."/>
            <person name="Morono Y."/>
            <person name="Uchiyama I."/>
            <person name="Ito T."/>
            <person name="Fujiyama A."/>
            <person name="Inagaki F."/>
            <person name="Takami H."/>
        </authorList>
    </citation>
    <scope>NUCLEOTIDE SEQUENCE</scope>
    <source>
        <strain evidence="1">Expedition CK06-06</strain>
    </source>
</reference>
<dbReference type="AlphaFoldDB" id="X0T8Q7"/>
<gene>
    <name evidence="1" type="ORF">S01H1_20798</name>
</gene>
<proteinExistence type="predicted"/>